<dbReference type="CDD" id="cd14686">
    <property type="entry name" value="bZIP"/>
    <property type="match status" value="1"/>
</dbReference>
<dbReference type="PANTHER" id="PTHR43065">
    <property type="entry name" value="SENSOR HISTIDINE KINASE"/>
    <property type="match status" value="1"/>
</dbReference>
<evidence type="ECO:0000259" key="11">
    <source>
        <dbReference type="PROSITE" id="PS50885"/>
    </source>
</evidence>
<feature type="transmembrane region" description="Helical" evidence="9">
    <location>
        <begin position="12"/>
        <end position="32"/>
    </location>
</feature>
<feature type="domain" description="Histidine kinase" evidence="10">
    <location>
        <begin position="289"/>
        <end position="538"/>
    </location>
</feature>
<dbReference type="PROSITE" id="PS50885">
    <property type="entry name" value="HAMP"/>
    <property type="match status" value="1"/>
</dbReference>
<evidence type="ECO:0000256" key="7">
    <source>
        <dbReference type="SAM" id="Coils"/>
    </source>
</evidence>
<evidence type="ECO:0000256" key="4">
    <source>
        <dbReference type="ARBA" id="ARBA00022553"/>
    </source>
</evidence>
<keyword evidence="9" id="KW-0472">Membrane</keyword>
<evidence type="ECO:0000256" key="8">
    <source>
        <dbReference type="SAM" id="MobiDB-lite"/>
    </source>
</evidence>
<dbReference type="Gene3D" id="3.30.565.10">
    <property type="entry name" value="Histidine kinase-like ATPase, C-terminal domain"/>
    <property type="match status" value="1"/>
</dbReference>
<dbReference type="EMBL" id="BAAAET010000004">
    <property type="protein sequence ID" value="GAA0699908.1"/>
    <property type="molecule type" value="Genomic_DNA"/>
</dbReference>
<dbReference type="RefSeq" id="WP_343808017.1">
    <property type="nucleotide sequence ID" value="NZ_BAAAET010000004.1"/>
</dbReference>
<dbReference type="SUPFAM" id="SSF158472">
    <property type="entry name" value="HAMP domain-like"/>
    <property type="match status" value="1"/>
</dbReference>
<dbReference type="SMART" id="SM00387">
    <property type="entry name" value="HATPase_c"/>
    <property type="match status" value="1"/>
</dbReference>
<feature type="region of interest" description="Disordered" evidence="8">
    <location>
        <begin position="539"/>
        <end position="559"/>
    </location>
</feature>
<evidence type="ECO:0000256" key="3">
    <source>
        <dbReference type="ARBA" id="ARBA00012438"/>
    </source>
</evidence>
<dbReference type="CDD" id="cd06225">
    <property type="entry name" value="HAMP"/>
    <property type="match status" value="1"/>
</dbReference>
<name>A0ABN1I9U4_9GAMM</name>
<dbReference type="SMART" id="SM00304">
    <property type="entry name" value="HAMP"/>
    <property type="match status" value="1"/>
</dbReference>
<feature type="transmembrane region" description="Helical" evidence="9">
    <location>
        <begin position="156"/>
        <end position="176"/>
    </location>
</feature>
<comment type="caution">
    <text evidence="12">The sequence shown here is derived from an EMBL/GenBank/DDBJ whole genome shotgun (WGS) entry which is preliminary data.</text>
</comment>
<keyword evidence="4" id="KW-0597">Phosphoprotein</keyword>
<protein>
    <recommendedName>
        <fullName evidence="3">histidine kinase</fullName>
        <ecNumber evidence="3">2.7.13.3</ecNumber>
    </recommendedName>
</protein>
<dbReference type="EC" id="2.7.13.3" evidence="3"/>
<dbReference type="Gene3D" id="1.10.287.130">
    <property type="match status" value="1"/>
</dbReference>
<comment type="subcellular location">
    <subcellularLocation>
        <location evidence="2">Membrane</location>
    </subcellularLocation>
</comment>
<evidence type="ECO:0000313" key="13">
    <source>
        <dbReference type="Proteomes" id="UP001499915"/>
    </source>
</evidence>
<gene>
    <name evidence="12" type="ORF">GCM10009104_31000</name>
</gene>
<dbReference type="SUPFAM" id="SSF47384">
    <property type="entry name" value="Homodimeric domain of signal transducing histidine kinase"/>
    <property type="match status" value="1"/>
</dbReference>
<dbReference type="PRINTS" id="PR00344">
    <property type="entry name" value="BCTRLSENSOR"/>
</dbReference>
<feature type="coiled-coil region" evidence="7">
    <location>
        <begin position="221"/>
        <end position="280"/>
    </location>
</feature>
<keyword evidence="7" id="KW-0175">Coiled coil</keyword>
<dbReference type="InterPro" id="IPR036097">
    <property type="entry name" value="HisK_dim/P_sf"/>
</dbReference>
<dbReference type="InterPro" id="IPR003661">
    <property type="entry name" value="HisK_dim/P_dom"/>
</dbReference>
<keyword evidence="6" id="KW-0418">Kinase</keyword>
<keyword evidence="13" id="KW-1185">Reference proteome</keyword>
<proteinExistence type="predicted"/>
<evidence type="ECO:0000256" key="9">
    <source>
        <dbReference type="SAM" id="Phobius"/>
    </source>
</evidence>
<dbReference type="InterPro" id="IPR005467">
    <property type="entry name" value="His_kinase_dom"/>
</dbReference>
<dbReference type="Proteomes" id="UP001499915">
    <property type="component" value="Unassembled WGS sequence"/>
</dbReference>
<dbReference type="PANTHER" id="PTHR43065:SF50">
    <property type="entry name" value="HISTIDINE KINASE"/>
    <property type="match status" value="1"/>
</dbReference>
<dbReference type="InterPro" id="IPR003660">
    <property type="entry name" value="HAMP_dom"/>
</dbReference>
<evidence type="ECO:0000256" key="6">
    <source>
        <dbReference type="ARBA" id="ARBA00022777"/>
    </source>
</evidence>
<reference evidence="12 13" key="1">
    <citation type="journal article" date="2019" name="Int. J. Syst. Evol. Microbiol.">
        <title>The Global Catalogue of Microorganisms (GCM) 10K type strain sequencing project: providing services to taxonomists for standard genome sequencing and annotation.</title>
        <authorList>
            <consortium name="The Broad Institute Genomics Platform"/>
            <consortium name="The Broad Institute Genome Sequencing Center for Infectious Disease"/>
            <person name="Wu L."/>
            <person name="Ma J."/>
        </authorList>
    </citation>
    <scope>NUCLEOTIDE SEQUENCE [LARGE SCALE GENOMIC DNA]</scope>
    <source>
        <strain evidence="12 13">JCM 15134</strain>
    </source>
</reference>
<feature type="domain" description="HAMP" evidence="11">
    <location>
        <begin position="174"/>
        <end position="226"/>
    </location>
</feature>
<keyword evidence="9" id="KW-0812">Transmembrane</keyword>
<dbReference type="PROSITE" id="PS50109">
    <property type="entry name" value="HIS_KIN"/>
    <property type="match status" value="1"/>
</dbReference>
<dbReference type="Pfam" id="PF00672">
    <property type="entry name" value="HAMP"/>
    <property type="match status" value="1"/>
</dbReference>
<evidence type="ECO:0000256" key="2">
    <source>
        <dbReference type="ARBA" id="ARBA00004370"/>
    </source>
</evidence>
<organism evidence="12 13">
    <name type="scientific">Marinobacterium maritimum</name>
    <dbReference type="NCBI Taxonomy" id="500162"/>
    <lineage>
        <taxon>Bacteria</taxon>
        <taxon>Pseudomonadati</taxon>
        <taxon>Pseudomonadota</taxon>
        <taxon>Gammaproteobacteria</taxon>
        <taxon>Oceanospirillales</taxon>
        <taxon>Oceanospirillaceae</taxon>
        <taxon>Marinobacterium</taxon>
    </lineage>
</organism>
<dbReference type="InterPro" id="IPR036890">
    <property type="entry name" value="HATPase_C_sf"/>
</dbReference>
<evidence type="ECO:0000313" key="12">
    <source>
        <dbReference type="EMBL" id="GAA0699908.1"/>
    </source>
</evidence>
<dbReference type="Pfam" id="PF02518">
    <property type="entry name" value="HATPase_c"/>
    <property type="match status" value="1"/>
</dbReference>
<keyword evidence="9" id="KW-1133">Transmembrane helix</keyword>
<dbReference type="CDD" id="cd00082">
    <property type="entry name" value="HisKA"/>
    <property type="match status" value="1"/>
</dbReference>
<evidence type="ECO:0000256" key="5">
    <source>
        <dbReference type="ARBA" id="ARBA00022679"/>
    </source>
</evidence>
<comment type="catalytic activity">
    <reaction evidence="1">
        <text>ATP + protein L-histidine = ADP + protein N-phospho-L-histidine.</text>
        <dbReference type="EC" id="2.7.13.3"/>
    </reaction>
</comment>
<dbReference type="Gene3D" id="6.10.340.10">
    <property type="match status" value="1"/>
</dbReference>
<accession>A0ABN1I9U4</accession>
<dbReference type="InterPro" id="IPR003594">
    <property type="entry name" value="HATPase_dom"/>
</dbReference>
<dbReference type="InterPro" id="IPR004358">
    <property type="entry name" value="Sig_transdc_His_kin-like_C"/>
</dbReference>
<evidence type="ECO:0000259" key="10">
    <source>
        <dbReference type="PROSITE" id="PS50109"/>
    </source>
</evidence>
<keyword evidence="5" id="KW-0808">Transferase</keyword>
<dbReference type="SUPFAM" id="SSF55874">
    <property type="entry name" value="ATPase domain of HSP90 chaperone/DNA topoisomerase II/histidine kinase"/>
    <property type="match status" value="1"/>
</dbReference>
<evidence type="ECO:0000256" key="1">
    <source>
        <dbReference type="ARBA" id="ARBA00000085"/>
    </source>
</evidence>
<sequence length="559" mass="61452">MKLSLRAKTVLGIAIIEGFMLVLLVMMLLDFIRETNTDSMERRGESIARLFATTTQDAVLSYDLASLDSFVREVMNNPGMVYARVLTDDDVLLAQAGDIGRFTESARVVDAENPSHVFVAEALIRAGGAVYGKVQVGLDTSEIEAAVADARHWSTLIVMLEMGLVAAFSTLLGLYLTRRLNELRQAAERVSTGQLDVNIPESGSDETALVSRTFNLMVRNLRQSRIRAEQYQQELEQLNAGLEQRVQARTEELRSRNDELERANSSIRAQQARLVQSERLASVGQLAAGVAHEINNPVAYVYSNLQALISYQTAFAAMRKSCEQLLTSAELGSHPQVQALAAALDDQDIDYLLEDLPDLLQDSIDGCRRITEIVSALNEFSRGGSSTRWVETDLNRCITTTIRMVRAQFKYQQVDIETDLQPLPEVLCAEGQIKQVLLNLLVNAAYACKEQGRISISSVLDEAAQRIRVSVRDTGCGIDADDLARLFDPFYTTKPVGEGTGLGLAIAYSIVQEHEGDLEVTSTPGQGSCFTLVLPRRPSQPLSDLSGWRSEAEGQSGRG</sequence>